<dbReference type="Gene3D" id="3.30.1380.10">
    <property type="match status" value="1"/>
</dbReference>
<dbReference type="CDD" id="cd14814">
    <property type="entry name" value="Peptidase_M15"/>
    <property type="match status" value="1"/>
</dbReference>
<dbReference type="InterPro" id="IPR009045">
    <property type="entry name" value="Zn_M74/Hedgehog-like"/>
</dbReference>
<name>A0A6J7IXC3_9ZZZZ</name>
<evidence type="ECO:0000256" key="2">
    <source>
        <dbReference type="ARBA" id="ARBA00022670"/>
    </source>
</evidence>
<evidence type="ECO:0000256" key="3">
    <source>
        <dbReference type="ARBA" id="ARBA00022801"/>
    </source>
</evidence>
<gene>
    <name evidence="6" type="ORF">UFOPK3609_02155</name>
</gene>
<dbReference type="SUPFAM" id="SSF55166">
    <property type="entry name" value="Hedgehog/DD-peptidase"/>
    <property type="match status" value="1"/>
</dbReference>
<feature type="domain" description="NlpC/P60" evidence="5">
    <location>
        <begin position="210"/>
        <end position="333"/>
    </location>
</feature>
<evidence type="ECO:0000256" key="4">
    <source>
        <dbReference type="ARBA" id="ARBA00022807"/>
    </source>
</evidence>
<dbReference type="EMBL" id="CAFBMQ010000435">
    <property type="protein sequence ID" value="CAB4934992.1"/>
    <property type="molecule type" value="Genomic_DNA"/>
</dbReference>
<dbReference type="Gene3D" id="3.90.1720.10">
    <property type="entry name" value="endopeptidase domain like (from Nostoc punctiforme)"/>
    <property type="match status" value="1"/>
</dbReference>
<protein>
    <submittedName>
        <fullName evidence="6">Unannotated protein</fullName>
    </submittedName>
</protein>
<sequence>MSAAENELAAARAAQTTAQADLAAARTAVGTGAGALYQGTPVDRAVAAGYPAGTDPAVAGSLAVAAQRAGQQLAGLTVTAQSAARTVEAAAGRVATAEAVLAAARRQVAEVTTAARDRATALDPVVTVALAGLTVGPSSADQQATDGAARAAWQARLAALTAAGITLPTAQQLRDDDLPGGLTPARDASGAPVPGVAAGVVDGAVVPVPSAEAAAAVSFAFAQLGTPYLAGGTSTTGVDCAGLADTVWTAAGTALGADLATQWTGGSVVPGDRLQAGDLVFGVDDLTGLDDVGISVGAGLVVTASAAAHQVVVSTLPEGATGIRVTLPAATPNALPPGTGTLPATCGGPSAPVTAVPVDPAWGGWSNGRIPTSTLCPIGGGQLLRCDAAAAYTALSQAFQRAFGTPLCITDSYRSFGAQQDAHRRKPGITAIPGTSNHGWGLAVDLCGGVNGFGTAQHQWMATYAGHFGWVHPDWAQATGENPEPWHWEFGALRS</sequence>
<dbReference type="Pfam" id="PF00877">
    <property type="entry name" value="NLPC_P60"/>
    <property type="match status" value="1"/>
</dbReference>
<dbReference type="PANTHER" id="PTHR47359">
    <property type="entry name" value="PEPTIDOGLYCAN DL-ENDOPEPTIDASE CWLO"/>
    <property type="match status" value="1"/>
</dbReference>
<dbReference type="SUPFAM" id="SSF54001">
    <property type="entry name" value="Cysteine proteinases"/>
    <property type="match status" value="1"/>
</dbReference>
<dbReference type="PANTHER" id="PTHR47359:SF3">
    <property type="entry name" value="NLP_P60 DOMAIN-CONTAINING PROTEIN-RELATED"/>
    <property type="match status" value="1"/>
</dbReference>
<dbReference type="PROSITE" id="PS51935">
    <property type="entry name" value="NLPC_P60"/>
    <property type="match status" value="1"/>
</dbReference>
<evidence type="ECO:0000259" key="5">
    <source>
        <dbReference type="PROSITE" id="PS51935"/>
    </source>
</evidence>
<organism evidence="6">
    <name type="scientific">freshwater metagenome</name>
    <dbReference type="NCBI Taxonomy" id="449393"/>
    <lineage>
        <taxon>unclassified sequences</taxon>
        <taxon>metagenomes</taxon>
        <taxon>ecological metagenomes</taxon>
    </lineage>
</organism>
<reference evidence="6" key="1">
    <citation type="submission" date="2020-05" db="EMBL/GenBank/DDBJ databases">
        <authorList>
            <person name="Chiriac C."/>
            <person name="Salcher M."/>
            <person name="Ghai R."/>
            <person name="Kavagutti S V."/>
        </authorList>
    </citation>
    <scope>NUCLEOTIDE SEQUENCE</scope>
</reference>
<dbReference type="GO" id="GO:0006508">
    <property type="term" value="P:proteolysis"/>
    <property type="evidence" value="ECO:0007669"/>
    <property type="project" value="UniProtKB-KW"/>
</dbReference>
<keyword evidence="4" id="KW-0788">Thiol protease</keyword>
<dbReference type="AlphaFoldDB" id="A0A6J7IXC3"/>
<keyword evidence="2" id="KW-0645">Protease</keyword>
<dbReference type="InterPro" id="IPR003709">
    <property type="entry name" value="VanY-like_core_dom"/>
</dbReference>
<comment type="similarity">
    <text evidence="1">Belongs to the peptidase C40 family.</text>
</comment>
<keyword evidence="3" id="KW-0378">Hydrolase</keyword>
<dbReference type="Pfam" id="PF02557">
    <property type="entry name" value="VanY"/>
    <property type="match status" value="1"/>
</dbReference>
<evidence type="ECO:0000256" key="1">
    <source>
        <dbReference type="ARBA" id="ARBA00007074"/>
    </source>
</evidence>
<proteinExistence type="inferred from homology"/>
<accession>A0A6J7IXC3</accession>
<dbReference type="GO" id="GO:0008234">
    <property type="term" value="F:cysteine-type peptidase activity"/>
    <property type="evidence" value="ECO:0007669"/>
    <property type="project" value="UniProtKB-KW"/>
</dbReference>
<dbReference type="InterPro" id="IPR038765">
    <property type="entry name" value="Papain-like_cys_pep_sf"/>
</dbReference>
<evidence type="ECO:0000313" key="6">
    <source>
        <dbReference type="EMBL" id="CAB4934992.1"/>
    </source>
</evidence>
<dbReference type="InterPro" id="IPR051794">
    <property type="entry name" value="PG_Endopeptidase_C40"/>
</dbReference>
<dbReference type="InterPro" id="IPR000064">
    <property type="entry name" value="NLP_P60_dom"/>
</dbReference>